<dbReference type="Proteomes" id="UP000008898">
    <property type="component" value="Chromosome"/>
</dbReference>
<proteinExistence type="predicted"/>
<dbReference type="InterPro" id="IPR024311">
    <property type="entry name" value="Lipocalin-like"/>
</dbReference>
<accession>G0L9E7</accession>
<evidence type="ECO:0000313" key="2">
    <source>
        <dbReference type="EMBL" id="CAZ94517.1"/>
    </source>
</evidence>
<dbReference type="Pfam" id="PF13648">
    <property type="entry name" value="Lipocalin_4"/>
    <property type="match status" value="1"/>
</dbReference>
<dbReference type="STRING" id="63186.ZOBELLIA_444"/>
<reference evidence="3" key="1">
    <citation type="submission" date="2009-07" db="EMBL/GenBank/DDBJ databases">
        <title>Complete genome sequence of Zobellia galactanivorans Dsij.</title>
        <authorList>
            <consortium name="Genoscope - CEA"/>
        </authorList>
    </citation>
    <scope>NUCLEOTIDE SEQUENCE [LARGE SCALE GENOMIC DNA]</scope>
    <source>
        <strain evidence="3">DSM 12802 / CCUG 47099 / CIP 106680 / NCIMB 13871 / Dsij</strain>
    </source>
</reference>
<organism evidence="2 3">
    <name type="scientific">Zobellia galactanivorans (strain DSM 12802 / CCUG 47099 / CIP 106680 / NCIMB 13871 / Dsij)</name>
    <dbReference type="NCBI Taxonomy" id="63186"/>
    <lineage>
        <taxon>Bacteria</taxon>
        <taxon>Pseudomonadati</taxon>
        <taxon>Bacteroidota</taxon>
        <taxon>Flavobacteriia</taxon>
        <taxon>Flavobacteriales</taxon>
        <taxon>Flavobacteriaceae</taxon>
        <taxon>Zobellia</taxon>
    </lineage>
</organism>
<keyword evidence="2" id="KW-0449">Lipoprotein</keyword>
<dbReference type="PROSITE" id="PS51257">
    <property type="entry name" value="PROKAR_LIPOPROTEIN"/>
    <property type="match status" value="1"/>
</dbReference>
<keyword evidence="3" id="KW-1185">Reference proteome</keyword>
<name>G0L9E7_ZOBGA</name>
<feature type="domain" description="Lipocalin-like" evidence="1">
    <location>
        <begin position="35"/>
        <end position="128"/>
    </location>
</feature>
<evidence type="ECO:0000259" key="1">
    <source>
        <dbReference type="Pfam" id="PF13648"/>
    </source>
</evidence>
<dbReference type="HOGENOM" id="CLU_1786187_0_0_10"/>
<dbReference type="RefSeq" id="WP_013991829.1">
    <property type="nucleotide sequence ID" value="NC_015844.1"/>
</dbReference>
<dbReference type="KEGG" id="zga:ZOBELLIA_444"/>
<dbReference type="AlphaFoldDB" id="G0L9E7"/>
<dbReference type="OrthoDB" id="1451123at2"/>
<protein>
    <submittedName>
        <fullName evidence="2">Hypothetical Lipoprotein</fullName>
    </submittedName>
</protein>
<sequence>MKKSLLFTLAFLFLSCSDSDTDSDDDLLNKNAELLVGKWAYSSSRINGVINNQFKHSGEACPGFKPDYIQFTENGRYIQFAFLNCEEEFVVDKLYQLKGDTIYITNEETGNKVFNSTILEVTQSTLILRTEIPDIVLEEGFKKIE</sequence>
<evidence type="ECO:0000313" key="3">
    <source>
        <dbReference type="Proteomes" id="UP000008898"/>
    </source>
</evidence>
<reference evidence="2 3" key="2">
    <citation type="journal article" date="2012" name="Environ. Microbiol.">
        <title>Characterization of the first alginolytic operons in a marine bacterium: from their emergence in marine Flavobacteriia to their independent transfers to marine Proteobacteria and human gut Bacteroides.</title>
        <authorList>
            <person name="Thomas F."/>
            <person name="Barbeyron T."/>
            <person name="Tonon T."/>
            <person name="Genicot S."/>
            <person name="Czjzek M."/>
            <person name="Michel G."/>
        </authorList>
    </citation>
    <scope>NUCLEOTIDE SEQUENCE [LARGE SCALE GENOMIC DNA]</scope>
    <source>
        <strain evidence="3">DSM 12802 / CCUG 47099 / CIP 106680 / NCIMB 13871 / Dsij</strain>
    </source>
</reference>
<dbReference type="EMBL" id="FP476056">
    <property type="protein sequence ID" value="CAZ94517.1"/>
    <property type="molecule type" value="Genomic_DNA"/>
</dbReference>
<gene>
    <name evidence="2" type="ordered locus">zobellia_444</name>
</gene>